<gene>
    <name evidence="1" type="ORF">GCM10010478_41540</name>
</gene>
<accession>A0ABN3X3D8</accession>
<evidence type="ECO:0000313" key="2">
    <source>
        <dbReference type="Proteomes" id="UP001501423"/>
    </source>
</evidence>
<reference evidence="1 2" key="1">
    <citation type="journal article" date="2019" name="Int. J. Syst. Evol. Microbiol.">
        <title>The Global Catalogue of Microorganisms (GCM) 10K type strain sequencing project: providing services to taxonomists for standard genome sequencing and annotation.</title>
        <authorList>
            <consortium name="The Broad Institute Genomics Platform"/>
            <consortium name="The Broad Institute Genome Sequencing Center for Infectious Disease"/>
            <person name="Wu L."/>
            <person name="Ma J."/>
        </authorList>
    </citation>
    <scope>NUCLEOTIDE SEQUENCE [LARGE SCALE GENOMIC DNA]</scope>
    <source>
        <strain evidence="1 2">JCM 9650</strain>
    </source>
</reference>
<dbReference type="EMBL" id="BAAAVA010000052">
    <property type="protein sequence ID" value="GAA2935810.1"/>
    <property type="molecule type" value="Genomic_DNA"/>
</dbReference>
<sequence>MLARMRCVKRSGLLFDLPGAAEADHDSEAKKFNFSVQPIPAAENVAGGNTLRSFYAKNRIIDGMDDGVLVKIRS</sequence>
<dbReference type="Proteomes" id="UP001501423">
    <property type="component" value="Unassembled WGS sequence"/>
</dbReference>
<organism evidence="1 2">
    <name type="scientific">Streptomyces erythrogriseus</name>
    <dbReference type="NCBI Taxonomy" id="284027"/>
    <lineage>
        <taxon>Bacteria</taxon>
        <taxon>Bacillati</taxon>
        <taxon>Actinomycetota</taxon>
        <taxon>Actinomycetes</taxon>
        <taxon>Kitasatosporales</taxon>
        <taxon>Streptomycetaceae</taxon>
        <taxon>Streptomyces</taxon>
        <taxon>Streptomyces griseoincarnatus group</taxon>
    </lineage>
</organism>
<evidence type="ECO:0000313" key="1">
    <source>
        <dbReference type="EMBL" id="GAA2935810.1"/>
    </source>
</evidence>
<protein>
    <submittedName>
        <fullName evidence="1">Uncharacterized protein</fullName>
    </submittedName>
</protein>
<name>A0ABN3X3D8_9ACTN</name>
<keyword evidence="2" id="KW-1185">Reference proteome</keyword>
<comment type="caution">
    <text evidence="1">The sequence shown here is derived from an EMBL/GenBank/DDBJ whole genome shotgun (WGS) entry which is preliminary data.</text>
</comment>
<proteinExistence type="predicted"/>